<feature type="region of interest" description="Disordered" evidence="1">
    <location>
        <begin position="1"/>
        <end position="57"/>
    </location>
</feature>
<dbReference type="EMBL" id="FOHW01000001">
    <property type="protein sequence ID" value="SES64159.1"/>
    <property type="molecule type" value="Genomic_DNA"/>
</dbReference>
<evidence type="ECO:0000313" key="2">
    <source>
        <dbReference type="EMBL" id="SES64159.1"/>
    </source>
</evidence>
<dbReference type="Proteomes" id="UP000182332">
    <property type="component" value="Unassembled WGS sequence"/>
</dbReference>
<reference evidence="2 3" key="1">
    <citation type="submission" date="2016-10" db="EMBL/GenBank/DDBJ databases">
        <authorList>
            <person name="de Groot N.N."/>
        </authorList>
    </citation>
    <scope>NUCLEOTIDE SEQUENCE [LARGE SCALE GENOMIC DNA]</scope>
    <source>
        <strain evidence="2 3">DSM 11363</strain>
    </source>
</reference>
<accession>A0A1H9Y5T3</accession>
<sequence length="57" mass="6217">MTTRNAHIPGEKLNDPDARPADVADDRDRTDDVREDEPLTGGDHDDAGHTPKVPLAE</sequence>
<dbReference type="AlphaFoldDB" id="A0A1H9Y5T3"/>
<evidence type="ECO:0000313" key="3">
    <source>
        <dbReference type="Proteomes" id="UP000182332"/>
    </source>
</evidence>
<protein>
    <submittedName>
        <fullName evidence="2">Uncharacterized protein</fullName>
    </submittedName>
</protein>
<gene>
    <name evidence="2" type="ORF">SAMN05216197_10165</name>
</gene>
<dbReference type="RefSeq" id="WP_175514128.1">
    <property type="nucleotide sequence ID" value="NZ_FOHW01000001.1"/>
</dbReference>
<organism evidence="2 3">
    <name type="scientific">Pseudomonas graminis</name>
    <dbReference type="NCBI Taxonomy" id="158627"/>
    <lineage>
        <taxon>Bacteria</taxon>
        <taxon>Pseudomonadati</taxon>
        <taxon>Pseudomonadota</taxon>
        <taxon>Gammaproteobacteria</taxon>
        <taxon>Pseudomonadales</taxon>
        <taxon>Pseudomonadaceae</taxon>
        <taxon>Pseudomonas</taxon>
    </lineage>
</organism>
<evidence type="ECO:0000256" key="1">
    <source>
        <dbReference type="SAM" id="MobiDB-lite"/>
    </source>
</evidence>
<proteinExistence type="predicted"/>
<feature type="compositionally biased region" description="Basic and acidic residues" evidence="1">
    <location>
        <begin position="9"/>
        <end position="32"/>
    </location>
</feature>
<name>A0A1H9Y5T3_9PSED</name>